<dbReference type="Gene3D" id="3.40.50.10780">
    <property type="entry name" value="Dipeptide transport protein"/>
    <property type="match status" value="1"/>
</dbReference>
<keyword evidence="1" id="KW-0378">Hydrolase</keyword>
<gene>
    <name evidence="1" type="primary">dppA_11</name>
    <name evidence="1" type="ORF">SDC9_56308</name>
</gene>
<evidence type="ECO:0000313" key="1">
    <source>
        <dbReference type="EMBL" id="MPM09984.1"/>
    </source>
</evidence>
<dbReference type="PIRSF" id="PIRSF015853">
    <property type="entry name" value="Pep_DppA"/>
    <property type="match status" value="1"/>
</dbReference>
<dbReference type="CDD" id="cd08663">
    <property type="entry name" value="DAP_dppA_1"/>
    <property type="match status" value="1"/>
</dbReference>
<organism evidence="1">
    <name type="scientific">bioreactor metagenome</name>
    <dbReference type="NCBI Taxonomy" id="1076179"/>
    <lineage>
        <taxon>unclassified sequences</taxon>
        <taxon>metagenomes</taxon>
        <taxon>ecological metagenomes</taxon>
    </lineage>
</organism>
<dbReference type="SUPFAM" id="SSF63992">
    <property type="entry name" value="Dipeptide transport protein"/>
    <property type="match status" value="1"/>
</dbReference>
<dbReference type="GO" id="GO:0004177">
    <property type="term" value="F:aminopeptidase activity"/>
    <property type="evidence" value="ECO:0007669"/>
    <property type="project" value="UniProtKB-KW"/>
</dbReference>
<name>A0A644X750_9ZZZZ</name>
<dbReference type="InterPro" id="IPR036177">
    <property type="entry name" value="Peptidase_M55_sf"/>
</dbReference>
<dbReference type="Gene3D" id="3.30.1360.130">
    <property type="entry name" value="Dipeptide transport protein"/>
    <property type="match status" value="1"/>
</dbReference>
<dbReference type="InterPro" id="IPR027476">
    <property type="entry name" value="DppA_N"/>
</dbReference>
<dbReference type="InterPro" id="IPR007035">
    <property type="entry name" value="Peptidase_M55"/>
</dbReference>
<keyword evidence="1" id="KW-0645">Protease</keyword>
<sequence length="271" mass="28902">MRIYISADIEGVTGVVHSDQVMPAGASEYQRARLQMTKEVNAAARGFFAAGATEVVVNDSHGLMKNILIEELDSRVQLISGTPKALMMMQGISKDFDAVAFVGFHAKNGDQGILSHTISSSTAMAIKINGKAASEAEINAAIAGEFGVPVIFLSGDQTICADIKKCLPNIETVTVKEAITRTSALHLPVIKACHLIEEGATKSLKNLNNCEVYRPQTPVTIDLVCFNSGLADNASRCPGSVRVDGRTVRVQANTFLEAFQSLHSMIALANP</sequence>
<accession>A0A644X750</accession>
<comment type="caution">
    <text evidence="1">The sequence shown here is derived from an EMBL/GenBank/DDBJ whole genome shotgun (WGS) entry which is preliminary data.</text>
</comment>
<protein>
    <submittedName>
        <fullName evidence="1">D-aminopeptidase</fullName>
        <ecNumber evidence="1">3.4.11.-</ecNumber>
    </submittedName>
</protein>
<dbReference type="EC" id="3.4.11.-" evidence="1"/>
<reference evidence="1" key="1">
    <citation type="submission" date="2019-08" db="EMBL/GenBank/DDBJ databases">
        <authorList>
            <person name="Kucharzyk K."/>
            <person name="Murdoch R.W."/>
            <person name="Higgins S."/>
            <person name="Loffler F."/>
        </authorList>
    </citation>
    <scope>NUCLEOTIDE SEQUENCE</scope>
</reference>
<keyword evidence="1" id="KW-0031">Aminopeptidase</keyword>
<proteinExistence type="predicted"/>
<dbReference type="Pfam" id="PF04951">
    <property type="entry name" value="Peptidase_M55"/>
    <property type="match status" value="1"/>
</dbReference>
<dbReference type="EMBL" id="VSSQ01001636">
    <property type="protein sequence ID" value="MPM09984.1"/>
    <property type="molecule type" value="Genomic_DNA"/>
</dbReference>
<dbReference type="AlphaFoldDB" id="A0A644X750"/>